<organism evidence="1 2">
    <name type="scientific">Candidimonas nitroreducens</name>
    <dbReference type="NCBI Taxonomy" id="683354"/>
    <lineage>
        <taxon>Bacteria</taxon>
        <taxon>Pseudomonadati</taxon>
        <taxon>Pseudomonadota</taxon>
        <taxon>Betaproteobacteria</taxon>
        <taxon>Burkholderiales</taxon>
        <taxon>Alcaligenaceae</taxon>
        <taxon>Candidimonas</taxon>
    </lineage>
</organism>
<dbReference type="Proteomes" id="UP000214603">
    <property type="component" value="Unassembled WGS sequence"/>
</dbReference>
<reference evidence="2" key="1">
    <citation type="submission" date="2017-06" db="EMBL/GenBank/DDBJ databases">
        <title>Herbaspirillum phytohormonus sp. nov., isolated from the root nodule of Robinia pseudoacacia in lead-zinc mine.</title>
        <authorList>
            <person name="Fan M."/>
            <person name="Lin Y."/>
        </authorList>
    </citation>
    <scope>NUCLEOTIDE SEQUENCE [LARGE SCALE GENOMIC DNA]</scope>
    <source>
        <strain evidence="2">SC-089</strain>
    </source>
</reference>
<evidence type="ECO:0008006" key="3">
    <source>
        <dbReference type="Google" id="ProtNLM"/>
    </source>
</evidence>
<evidence type="ECO:0000313" key="2">
    <source>
        <dbReference type="Proteomes" id="UP000214603"/>
    </source>
</evidence>
<dbReference type="EMBL" id="NJIH01000004">
    <property type="protein sequence ID" value="OWT62016.1"/>
    <property type="molecule type" value="Genomic_DNA"/>
</dbReference>
<dbReference type="RefSeq" id="WP_088603104.1">
    <property type="nucleotide sequence ID" value="NZ_NJIH01000004.1"/>
</dbReference>
<dbReference type="NCBIfam" id="NF033394">
    <property type="entry name" value="capsid_maj_Podo"/>
    <property type="match status" value="1"/>
</dbReference>
<keyword evidence="2" id="KW-1185">Reference proteome</keyword>
<accession>A0A225ML17</accession>
<proteinExistence type="predicted"/>
<dbReference type="AlphaFoldDB" id="A0A225ML17"/>
<evidence type="ECO:0000313" key="1">
    <source>
        <dbReference type="EMBL" id="OWT62016.1"/>
    </source>
</evidence>
<sequence length="328" mass="35691">MASPGQSSLFTAFTELVSTTYRNHRKTVADNTSKHNALFRRLTEKGRVRIEDGGLSIVEPLDYQANSTYQRYSGYDVLNINAVDVLTAAEYPWRQIAVNVAASGLELRTNAGAQRIINFTKAKITNAQRSLANGMSVDIYSDGTAANQINGLQAIVADSGQGTVGGINAATWAFWQNLVQSAAAPIQGGGAITPSATTIESLMQPTWVKLTRGTDMPDMIVMSDDYFGMYEMSQTSLKRYAPEDNGQGGMISMKYKNADVFFDSSGGIPAGHAYFLNTDYLELVAHRDANMTMEDELRSVNQDAVVIPILWQGNLVCSARFLQGAMHA</sequence>
<gene>
    <name evidence="1" type="ORF">CEY11_09425</name>
</gene>
<comment type="caution">
    <text evidence="1">The sequence shown here is derived from an EMBL/GenBank/DDBJ whole genome shotgun (WGS) entry which is preliminary data.</text>
</comment>
<protein>
    <recommendedName>
        <fullName evidence="3">Phage major capsid protein</fullName>
    </recommendedName>
</protein>
<name>A0A225ML17_9BURK</name>
<dbReference type="InterPro" id="IPR049718">
    <property type="entry name" value="AKO59007-like"/>
</dbReference>
<dbReference type="OrthoDB" id="9134310at2"/>